<sequence length="57" mass="5784">MYGLGPVRAARLPRLAGEIGAWAVGCVGWGGDCCGEVRDRRRGPASPAWAGGMSPGA</sequence>
<comment type="caution">
    <text evidence="1">The sequence shown here is derived from an EMBL/GenBank/DDBJ whole genome shotgun (WGS) entry which is preliminary data.</text>
</comment>
<evidence type="ECO:0000313" key="2">
    <source>
        <dbReference type="Proteomes" id="UP000588098"/>
    </source>
</evidence>
<proteinExistence type="predicted"/>
<gene>
    <name evidence="1" type="ORF">FHS42_002142</name>
</gene>
<evidence type="ECO:0000313" key="1">
    <source>
        <dbReference type="EMBL" id="MBB5935092.1"/>
    </source>
</evidence>
<dbReference type="Proteomes" id="UP000588098">
    <property type="component" value="Unassembled WGS sequence"/>
</dbReference>
<reference evidence="1 2" key="1">
    <citation type="submission" date="2020-08" db="EMBL/GenBank/DDBJ databases">
        <title>Genomic Encyclopedia of Type Strains, Phase III (KMG-III): the genomes of soil and plant-associated and newly described type strains.</title>
        <authorList>
            <person name="Whitman W."/>
        </authorList>
    </citation>
    <scope>NUCLEOTIDE SEQUENCE [LARGE SCALE GENOMIC DNA]</scope>
    <source>
        <strain evidence="1 2">CECT 8305</strain>
    </source>
</reference>
<dbReference type="AlphaFoldDB" id="A0A7W9Q9R4"/>
<name>A0A7W9Q9R4_9ACTN</name>
<keyword evidence="2" id="KW-1185">Reference proteome</keyword>
<protein>
    <submittedName>
        <fullName evidence="1">Uncharacterized protein</fullName>
    </submittedName>
</protein>
<accession>A0A7W9Q9R4</accession>
<organism evidence="1 2">
    <name type="scientific">Streptomyces zagrosensis</name>
    <dbReference type="NCBI Taxonomy" id="1042984"/>
    <lineage>
        <taxon>Bacteria</taxon>
        <taxon>Bacillati</taxon>
        <taxon>Actinomycetota</taxon>
        <taxon>Actinomycetes</taxon>
        <taxon>Kitasatosporales</taxon>
        <taxon>Streptomycetaceae</taxon>
        <taxon>Streptomyces</taxon>
    </lineage>
</organism>
<dbReference type="EMBL" id="JACHJL010000004">
    <property type="protein sequence ID" value="MBB5935092.1"/>
    <property type="molecule type" value="Genomic_DNA"/>
</dbReference>